<dbReference type="InterPro" id="IPR051259">
    <property type="entry name" value="rRNA_Methyltransferase"/>
</dbReference>
<dbReference type="SUPFAM" id="SSF75217">
    <property type="entry name" value="alpha/beta knot"/>
    <property type="match status" value="1"/>
</dbReference>
<sequence length="256" mass="26878">MSTETIRSRDNALVKQLRRLGQDGAAGRELGLVWLEGEHLCRALLARGHLPALLLRAESAPHWDHAWALPPSVRRVALADSLLASVSSLGSSAPVGFLWPLPAAVAPEPGRPTVLLDRLQDPGNVGSILRSAAAFGFEQVLALKGTAALWAPKVLRAGMGAHFALRLVEAATLADLPALQLPLLATSSHQGQWLHQAALPWPCAWLLGHEGQGLSPELLAAASQHLRIAQPGGEESLNVAAAAAICLHASAVQRGA</sequence>
<dbReference type="SUPFAM" id="SSF55315">
    <property type="entry name" value="L30e-like"/>
    <property type="match status" value="1"/>
</dbReference>
<dbReference type="EMBL" id="AP014568">
    <property type="protein sequence ID" value="BAO80591.1"/>
    <property type="molecule type" value="Genomic_DNA"/>
</dbReference>
<protein>
    <submittedName>
        <fullName evidence="4">rRNA methylase</fullName>
    </submittedName>
</protein>
<evidence type="ECO:0000313" key="4">
    <source>
        <dbReference type="EMBL" id="BAO80591.1"/>
    </source>
</evidence>
<dbReference type="InterPro" id="IPR029026">
    <property type="entry name" value="tRNA_m1G_MTases_N"/>
</dbReference>
<dbReference type="PANTHER" id="PTHR43191">
    <property type="entry name" value="RRNA METHYLTRANSFERASE 3"/>
    <property type="match status" value="1"/>
</dbReference>
<gene>
    <name evidence="4" type="ORF">SRAA_0737</name>
</gene>
<dbReference type="Proteomes" id="UP000067461">
    <property type="component" value="Chromosome"/>
</dbReference>
<dbReference type="KEGG" id="cbaa:SRAA_0737"/>
<dbReference type="GO" id="GO:0006396">
    <property type="term" value="P:RNA processing"/>
    <property type="evidence" value="ECO:0007669"/>
    <property type="project" value="InterPro"/>
</dbReference>
<dbReference type="GO" id="GO:0003723">
    <property type="term" value="F:RNA binding"/>
    <property type="evidence" value="ECO:0007669"/>
    <property type="project" value="InterPro"/>
</dbReference>
<proteinExistence type="predicted"/>
<dbReference type="STRING" id="1458425.SRAA_0737"/>
<reference evidence="4 5" key="1">
    <citation type="journal article" date="2014" name="Nat. Commun.">
        <title>Physiological and genomic features of highly alkaliphilic hydrogen-utilizing Betaproteobacteria from a continental serpentinizing site.</title>
        <authorList>
            <person name="Suzuki S."/>
            <person name="Kuenen J.G."/>
            <person name="Schipper K."/>
            <person name="van der Velde S."/>
            <person name="Ishii S."/>
            <person name="Wu A."/>
            <person name="Sorokin D.Y."/>
            <person name="Tenney A."/>
            <person name="Meng X.Y."/>
            <person name="Morrill P.L."/>
            <person name="Kamagata Y."/>
            <person name="Muyzer G."/>
            <person name="Nealson K.H."/>
        </authorList>
    </citation>
    <scope>NUCLEOTIDE SEQUENCE [LARGE SCALE GENOMIC DNA]</scope>
    <source>
        <strain evidence="4 5">A1</strain>
    </source>
</reference>
<dbReference type="Gene3D" id="3.30.1330.30">
    <property type="match status" value="1"/>
</dbReference>
<feature type="domain" description="tRNA/rRNA methyltransferase SpoU type" evidence="3">
    <location>
        <begin position="113"/>
        <end position="248"/>
    </location>
</feature>
<evidence type="ECO:0000256" key="2">
    <source>
        <dbReference type="ARBA" id="ARBA00022679"/>
    </source>
</evidence>
<dbReference type="CDD" id="cd18095">
    <property type="entry name" value="SpoU-like_rRNA-MTase"/>
    <property type="match status" value="1"/>
</dbReference>
<organism evidence="4 5">
    <name type="scientific">Serpentinimonas raichei</name>
    <dbReference type="NCBI Taxonomy" id="1458425"/>
    <lineage>
        <taxon>Bacteria</taxon>
        <taxon>Pseudomonadati</taxon>
        <taxon>Pseudomonadota</taxon>
        <taxon>Betaproteobacteria</taxon>
        <taxon>Burkholderiales</taxon>
        <taxon>Comamonadaceae</taxon>
        <taxon>Serpentinimonas</taxon>
    </lineage>
</organism>
<dbReference type="AlphaFoldDB" id="A0A060NG31"/>
<dbReference type="InterPro" id="IPR029064">
    <property type="entry name" value="Ribosomal_eL30-like_sf"/>
</dbReference>
<dbReference type="InterPro" id="IPR029028">
    <property type="entry name" value="Alpha/beta_knot_MTases"/>
</dbReference>
<evidence type="ECO:0000256" key="1">
    <source>
        <dbReference type="ARBA" id="ARBA00022603"/>
    </source>
</evidence>
<keyword evidence="2" id="KW-0808">Transferase</keyword>
<dbReference type="RefSeq" id="WP_029462562.1">
    <property type="nucleotide sequence ID" value="NZ_AP014568.1"/>
</dbReference>
<dbReference type="PANTHER" id="PTHR43191:SF2">
    <property type="entry name" value="RRNA METHYLTRANSFERASE 3, MITOCHONDRIAL"/>
    <property type="match status" value="1"/>
</dbReference>
<evidence type="ECO:0000313" key="5">
    <source>
        <dbReference type="Proteomes" id="UP000067461"/>
    </source>
</evidence>
<dbReference type="GO" id="GO:0008173">
    <property type="term" value="F:RNA methyltransferase activity"/>
    <property type="evidence" value="ECO:0007669"/>
    <property type="project" value="InterPro"/>
</dbReference>
<dbReference type="Pfam" id="PF00588">
    <property type="entry name" value="SpoU_methylase"/>
    <property type="match status" value="1"/>
</dbReference>
<dbReference type="InterPro" id="IPR001537">
    <property type="entry name" value="SpoU_MeTrfase"/>
</dbReference>
<name>A0A060NG31_9BURK</name>
<dbReference type="HOGENOM" id="CLU_021322_3_2_4"/>
<dbReference type="Gene3D" id="3.40.1280.10">
    <property type="match status" value="1"/>
</dbReference>
<evidence type="ECO:0000259" key="3">
    <source>
        <dbReference type="Pfam" id="PF00588"/>
    </source>
</evidence>
<keyword evidence="5" id="KW-1185">Reference proteome</keyword>
<dbReference type="GO" id="GO:0032259">
    <property type="term" value="P:methylation"/>
    <property type="evidence" value="ECO:0007669"/>
    <property type="project" value="UniProtKB-KW"/>
</dbReference>
<accession>A0A060NG31</accession>
<dbReference type="OrthoDB" id="9794400at2"/>
<keyword evidence="1 4" id="KW-0489">Methyltransferase</keyword>